<feature type="coiled-coil region" evidence="1">
    <location>
        <begin position="106"/>
        <end position="133"/>
    </location>
</feature>
<gene>
    <name evidence="3" type="ORF">F2Q68_00005168</name>
</gene>
<feature type="region of interest" description="Disordered" evidence="2">
    <location>
        <begin position="28"/>
        <end position="59"/>
    </location>
</feature>
<name>A0A8S9JDQ3_BRACR</name>
<reference evidence="3" key="1">
    <citation type="submission" date="2019-12" db="EMBL/GenBank/DDBJ databases">
        <title>Genome sequencing and annotation of Brassica cretica.</title>
        <authorList>
            <person name="Studholme D.J."/>
            <person name="Sarris P.F."/>
        </authorList>
    </citation>
    <scope>NUCLEOTIDE SEQUENCE</scope>
    <source>
        <strain evidence="3">PFS-001/15</strain>
        <tissue evidence="3">Leaf</tissue>
    </source>
</reference>
<feature type="region of interest" description="Disordered" evidence="2">
    <location>
        <begin position="219"/>
        <end position="249"/>
    </location>
</feature>
<evidence type="ECO:0000313" key="4">
    <source>
        <dbReference type="Proteomes" id="UP000712281"/>
    </source>
</evidence>
<evidence type="ECO:0000256" key="2">
    <source>
        <dbReference type="SAM" id="MobiDB-lite"/>
    </source>
</evidence>
<evidence type="ECO:0000313" key="3">
    <source>
        <dbReference type="EMBL" id="KAF2580214.1"/>
    </source>
</evidence>
<sequence>MPNSCMHDILELNSLITVISDGNVSLATAPTSSSKKKPKSSGSTPKVSPSSSGDPSTVLANHNTKVFPLNPMSLPEDSLAAIQSVQSDLLHAMSQLFHLGERMDDHASLKADIAALTSQLREEKDSVLAKEKEIKALRPKVRNQDEEPRRGWDVGCIGEYLSEGAIGAPVGGVSGDIMVTRWELMREWLNHQTDNWDLESALERYKVVKTSEAEFQRLPVPSFEGEPMIPSKTQAEKTLEPTVDDPLVD</sequence>
<protein>
    <submittedName>
        <fullName evidence="3">Uncharacterized protein</fullName>
    </submittedName>
</protein>
<dbReference type="EMBL" id="QGKW02001660">
    <property type="protein sequence ID" value="KAF2580214.1"/>
    <property type="molecule type" value="Genomic_DNA"/>
</dbReference>
<evidence type="ECO:0000256" key="1">
    <source>
        <dbReference type="SAM" id="Coils"/>
    </source>
</evidence>
<proteinExistence type="predicted"/>
<feature type="compositionally biased region" description="Low complexity" evidence="2">
    <location>
        <begin position="40"/>
        <end position="53"/>
    </location>
</feature>
<dbReference type="AlphaFoldDB" id="A0A8S9JDQ3"/>
<accession>A0A8S9JDQ3</accession>
<comment type="caution">
    <text evidence="3">The sequence shown here is derived from an EMBL/GenBank/DDBJ whole genome shotgun (WGS) entry which is preliminary data.</text>
</comment>
<organism evidence="3 4">
    <name type="scientific">Brassica cretica</name>
    <name type="common">Mustard</name>
    <dbReference type="NCBI Taxonomy" id="69181"/>
    <lineage>
        <taxon>Eukaryota</taxon>
        <taxon>Viridiplantae</taxon>
        <taxon>Streptophyta</taxon>
        <taxon>Embryophyta</taxon>
        <taxon>Tracheophyta</taxon>
        <taxon>Spermatophyta</taxon>
        <taxon>Magnoliopsida</taxon>
        <taxon>eudicotyledons</taxon>
        <taxon>Gunneridae</taxon>
        <taxon>Pentapetalae</taxon>
        <taxon>rosids</taxon>
        <taxon>malvids</taxon>
        <taxon>Brassicales</taxon>
        <taxon>Brassicaceae</taxon>
        <taxon>Brassiceae</taxon>
        <taxon>Brassica</taxon>
    </lineage>
</organism>
<keyword evidence="1" id="KW-0175">Coiled coil</keyword>
<dbReference type="Proteomes" id="UP000712281">
    <property type="component" value="Unassembled WGS sequence"/>
</dbReference>